<accession>A0AAD3HIQ7</accession>
<dbReference type="AlphaFoldDB" id="A0AAD3HIQ7"/>
<keyword evidence="5 8" id="KW-0378">Hydrolase</keyword>
<dbReference type="Gene3D" id="3.20.20.140">
    <property type="entry name" value="Metal-dependent hydrolases"/>
    <property type="match status" value="1"/>
</dbReference>
<keyword evidence="4 8" id="KW-0479">Metal-binding</keyword>
<evidence type="ECO:0000256" key="9">
    <source>
        <dbReference type="SAM" id="MobiDB-lite"/>
    </source>
</evidence>
<dbReference type="EMBL" id="BMAR01000002">
    <property type="protein sequence ID" value="GFR42051.1"/>
    <property type="molecule type" value="Genomic_DNA"/>
</dbReference>
<dbReference type="InterPro" id="IPR051607">
    <property type="entry name" value="Metallo-dep_hydrolases"/>
</dbReference>
<dbReference type="InterPro" id="IPR014311">
    <property type="entry name" value="Guanine_deaminase"/>
</dbReference>
<organism evidence="11 12">
    <name type="scientific">Astrephomene gubernaculifera</name>
    <dbReference type="NCBI Taxonomy" id="47775"/>
    <lineage>
        <taxon>Eukaryota</taxon>
        <taxon>Viridiplantae</taxon>
        <taxon>Chlorophyta</taxon>
        <taxon>core chlorophytes</taxon>
        <taxon>Chlorophyceae</taxon>
        <taxon>CS clade</taxon>
        <taxon>Chlamydomonadales</taxon>
        <taxon>Astrephomenaceae</taxon>
        <taxon>Astrephomene</taxon>
    </lineage>
</organism>
<protein>
    <recommendedName>
        <fullName evidence="3 8">Guanine deaminase</fullName>
        <shortName evidence="8">Guanase</shortName>
        <ecNumber evidence="3 8">3.5.4.3</ecNumber>
    </recommendedName>
    <alternativeName>
        <fullName evidence="8">Guanine aminohydrolase</fullName>
    </alternativeName>
</protein>
<dbReference type="SUPFAM" id="SSF51338">
    <property type="entry name" value="Composite domain of metallo-dependent hydrolases"/>
    <property type="match status" value="2"/>
</dbReference>
<dbReference type="InterPro" id="IPR011059">
    <property type="entry name" value="Metal-dep_hydrolase_composite"/>
</dbReference>
<dbReference type="InterPro" id="IPR006680">
    <property type="entry name" value="Amidohydro-rel"/>
</dbReference>
<proteinExistence type="inferred from homology"/>
<evidence type="ECO:0000256" key="3">
    <source>
        <dbReference type="ARBA" id="ARBA00012781"/>
    </source>
</evidence>
<feature type="domain" description="Amidohydrolase-related" evidence="10">
    <location>
        <begin position="70"/>
        <end position="449"/>
    </location>
</feature>
<dbReference type="GO" id="GO:0008270">
    <property type="term" value="F:zinc ion binding"/>
    <property type="evidence" value="ECO:0007669"/>
    <property type="project" value="UniProtKB-UniRule"/>
</dbReference>
<dbReference type="GO" id="GO:0005829">
    <property type="term" value="C:cytosol"/>
    <property type="evidence" value="ECO:0007669"/>
    <property type="project" value="TreeGrafter"/>
</dbReference>
<comment type="catalytic activity">
    <reaction evidence="7 8">
        <text>guanine + H2O + H(+) = xanthine + NH4(+)</text>
        <dbReference type="Rhea" id="RHEA:14665"/>
        <dbReference type="ChEBI" id="CHEBI:15377"/>
        <dbReference type="ChEBI" id="CHEBI:15378"/>
        <dbReference type="ChEBI" id="CHEBI:16235"/>
        <dbReference type="ChEBI" id="CHEBI:17712"/>
        <dbReference type="ChEBI" id="CHEBI:28938"/>
        <dbReference type="EC" id="3.5.4.3"/>
    </reaction>
</comment>
<dbReference type="GO" id="GO:0008892">
    <property type="term" value="F:guanine deaminase activity"/>
    <property type="evidence" value="ECO:0007669"/>
    <property type="project" value="UniProtKB-UniRule"/>
</dbReference>
<gene>
    <name evidence="11" type="ORF">Agub_g2867</name>
</gene>
<dbReference type="GO" id="GO:0006147">
    <property type="term" value="P:guanine catabolic process"/>
    <property type="evidence" value="ECO:0007669"/>
    <property type="project" value="UniProtKB-UniRule"/>
</dbReference>
<evidence type="ECO:0000313" key="12">
    <source>
        <dbReference type="Proteomes" id="UP001054857"/>
    </source>
</evidence>
<evidence type="ECO:0000256" key="1">
    <source>
        <dbReference type="ARBA" id="ARBA00004984"/>
    </source>
</evidence>
<evidence type="ECO:0000256" key="2">
    <source>
        <dbReference type="ARBA" id="ARBA00006745"/>
    </source>
</evidence>
<dbReference type="Proteomes" id="UP001054857">
    <property type="component" value="Unassembled WGS sequence"/>
</dbReference>
<comment type="similarity">
    <text evidence="2 8">Belongs to the metallo-dependent hydrolases superfamily. ATZ/TRZ family.</text>
</comment>
<dbReference type="PANTHER" id="PTHR11271:SF6">
    <property type="entry name" value="GUANINE DEAMINASE"/>
    <property type="match status" value="1"/>
</dbReference>
<comment type="pathway">
    <text evidence="1 8">Purine metabolism; guanine degradation; xanthine from guanine: step 1/1.</text>
</comment>
<comment type="cofactor">
    <cofactor evidence="8">
        <name>Zn(2+)</name>
        <dbReference type="ChEBI" id="CHEBI:29105"/>
    </cofactor>
    <text evidence="8">Binds 1 zinc ion per subunit.</text>
</comment>
<comment type="function">
    <text evidence="8">Catalyzes the hydrolytic deamination of guanine, producing xanthine and ammonia.</text>
</comment>
<dbReference type="Pfam" id="PF01979">
    <property type="entry name" value="Amidohydro_1"/>
    <property type="match status" value="1"/>
</dbReference>
<dbReference type="InterPro" id="IPR032466">
    <property type="entry name" value="Metal_Hydrolase"/>
</dbReference>
<dbReference type="PANTHER" id="PTHR11271">
    <property type="entry name" value="GUANINE DEAMINASE"/>
    <property type="match status" value="1"/>
</dbReference>
<name>A0AAD3HIQ7_9CHLO</name>
<reference evidence="11 12" key="1">
    <citation type="journal article" date="2021" name="Sci. Rep.">
        <title>Genome sequencing of the multicellular alga Astrephomene provides insights into convergent evolution of germ-soma differentiation.</title>
        <authorList>
            <person name="Yamashita S."/>
            <person name="Yamamoto K."/>
            <person name="Matsuzaki R."/>
            <person name="Suzuki S."/>
            <person name="Yamaguchi H."/>
            <person name="Hirooka S."/>
            <person name="Minakuchi Y."/>
            <person name="Miyagishima S."/>
            <person name="Kawachi M."/>
            <person name="Toyoda A."/>
            <person name="Nozaki H."/>
        </authorList>
    </citation>
    <scope>NUCLEOTIDE SEQUENCE [LARGE SCALE GENOMIC DNA]</scope>
    <source>
        <strain evidence="11 12">NIES-4017</strain>
    </source>
</reference>
<evidence type="ECO:0000256" key="7">
    <source>
        <dbReference type="ARBA" id="ARBA00051148"/>
    </source>
</evidence>
<evidence type="ECO:0000256" key="8">
    <source>
        <dbReference type="RuleBase" id="RU366009"/>
    </source>
</evidence>
<feature type="compositionally biased region" description="Acidic residues" evidence="9">
    <location>
        <begin position="537"/>
        <end position="549"/>
    </location>
</feature>
<sequence length="578" mass="62397">TTMTTAGTLAFRGTFFHTPTYGQVEALRDTVVVVQHGRIARIAEGNKEIALVHEFGLSEVRRLKDTQFFIPGFIDTHVHAPQYKFTGTGTDVPLMEWLKKYTFKAEGSYRDLDAAHHRYSLLLKRFLANGTTTAMYYGSLHLEPTVVLVDAIERLGQRAVVGKVNMDRHSPSDYIESTSEGLRDAEAFIRYTLHKKCSRIQPCITPRFIPTCTPELMKGLASLARQYGTHIQSHISECCGEVNCVRELHPEFASDTALFEQAGLLTPRTVMAHGTLLSDQDLRHLASRGTAVSHCPLSNFFFGDACFRVNHALSLGVKVGLGTDVAGGISPSMLTAQRMAVVNSRCLRAHKLAQSGGTTVTADMEVDVLGWREALWLATVGGAQALDLSHAVGTFAEGKEFDALLVDTGLGGTCGPFDVFPDESDEQRLEKFLQLGDDRNLAEVFVQGVCVKRGHVFEREAAAEGQRAVEAGKQGAGDAEAAAEEEEERRMRAPTPTEPEAALVDLKAATPTVPSIAPAASSASIAQLAATVPAAAGEEEGAEGGEEGQEGLQELRAGEAEAVNASEVEPPVTKRPRL</sequence>
<feature type="region of interest" description="Disordered" evidence="9">
    <location>
        <begin position="532"/>
        <end position="578"/>
    </location>
</feature>
<keyword evidence="6 8" id="KW-0862">Zinc</keyword>
<feature type="non-terminal residue" evidence="11">
    <location>
        <position position="578"/>
    </location>
</feature>
<evidence type="ECO:0000256" key="5">
    <source>
        <dbReference type="ARBA" id="ARBA00022801"/>
    </source>
</evidence>
<comment type="caution">
    <text evidence="11">The sequence shown here is derived from an EMBL/GenBank/DDBJ whole genome shotgun (WGS) entry which is preliminary data.</text>
</comment>
<feature type="region of interest" description="Disordered" evidence="9">
    <location>
        <begin position="464"/>
        <end position="499"/>
    </location>
</feature>
<evidence type="ECO:0000259" key="10">
    <source>
        <dbReference type="Pfam" id="PF01979"/>
    </source>
</evidence>
<evidence type="ECO:0000256" key="4">
    <source>
        <dbReference type="ARBA" id="ARBA00022723"/>
    </source>
</evidence>
<dbReference type="SUPFAM" id="SSF51556">
    <property type="entry name" value="Metallo-dependent hydrolases"/>
    <property type="match status" value="1"/>
</dbReference>
<dbReference type="FunFam" id="3.20.20.140:FF:000022">
    <property type="entry name" value="Guanine deaminase"/>
    <property type="match status" value="1"/>
</dbReference>
<evidence type="ECO:0000256" key="6">
    <source>
        <dbReference type="ARBA" id="ARBA00022833"/>
    </source>
</evidence>
<dbReference type="Gene3D" id="2.30.40.10">
    <property type="entry name" value="Urease, subunit C, domain 1"/>
    <property type="match status" value="1"/>
</dbReference>
<keyword evidence="12" id="KW-1185">Reference proteome</keyword>
<dbReference type="EC" id="3.5.4.3" evidence="3 8"/>
<dbReference type="NCBIfam" id="TIGR02967">
    <property type="entry name" value="guan_deamin"/>
    <property type="match status" value="1"/>
</dbReference>
<evidence type="ECO:0000313" key="11">
    <source>
        <dbReference type="EMBL" id="GFR42051.1"/>
    </source>
</evidence>